<reference evidence="3 5" key="1">
    <citation type="journal article" date="2017" name="Nature">
        <title>The sunflower genome provides insights into oil metabolism, flowering and Asterid evolution.</title>
        <authorList>
            <person name="Badouin H."/>
            <person name="Gouzy J."/>
            <person name="Grassa C.J."/>
            <person name="Murat F."/>
            <person name="Staton S.E."/>
            <person name="Cottret L."/>
            <person name="Lelandais-Briere C."/>
            <person name="Owens G.L."/>
            <person name="Carrere S."/>
            <person name="Mayjonade B."/>
            <person name="Legrand L."/>
            <person name="Gill N."/>
            <person name="Kane N.C."/>
            <person name="Bowers J.E."/>
            <person name="Hubner S."/>
            <person name="Bellec A."/>
            <person name="Berard A."/>
            <person name="Berges H."/>
            <person name="Blanchet N."/>
            <person name="Boniface M.C."/>
            <person name="Brunel D."/>
            <person name="Catrice O."/>
            <person name="Chaidir N."/>
            <person name="Claudel C."/>
            <person name="Donnadieu C."/>
            <person name="Faraut T."/>
            <person name="Fievet G."/>
            <person name="Helmstetter N."/>
            <person name="King M."/>
            <person name="Knapp S.J."/>
            <person name="Lai Z."/>
            <person name="Le Paslier M.C."/>
            <person name="Lippi Y."/>
            <person name="Lorenzon L."/>
            <person name="Mandel J.R."/>
            <person name="Marage G."/>
            <person name="Marchand G."/>
            <person name="Marquand E."/>
            <person name="Bret-Mestries E."/>
            <person name="Morien E."/>
            <person name="Nambeesan S."/>
            <person name="Nguyen T."/>
            <person name="Pegot-Espagnet P."/>
            <person name="Pouilly N."/>
            <person name="Raftis F."/>
            <person name="Sallet E."/>
            <person name="Schiex T."/>
            <person name="Thomas J."/>
            <person name="Vandecasteele C."/>
            <person name="Vares D."/>
            <person name="Vear F."/>
            <person name="Vautrin S."/>
            <person name="Crespi M."/>
            <person name="Mangin B."/>
            <person name="Burke J.M."/>
            <person name="Salse J."/>
            <person name="Munos S."/>
            <person name="Vincourt P."/>
            <person name="Rieseberg L.H."/>
            <person name="Langlade N.B."/>
        </authorList>
    </citation>
    <scope>NUCLEOTIDE SEQUENCE [LARGE SCALE GENOMIC DNA]</scope>
    <source>
        <strain evidence="5">cv. SF193</strain>
        <tissue evidence="3">Leaves</tissue>
    </source>
</reference>
<dbReference type="Pfam" id="PF26581">
    <property type="entry name" value="WIT1_2_N"/>
    <property type="match status" value="1"/>
</dbReference>
<feature type="coiled-coil region" evidence="1">
    <location>
        <begin position="397"/>
        <end position="431"/>
    </location>
</feature>
<dbReference type="InterPro" id="IPR039976">
    <property type="entry name" value="WIT1/WIT2"/>
</dbReference>
<dbReference type="FunCoup" id="A0A251SJ90">
    <property type="interactions" value="1764"/>
</dbReference>
<accession>A0A251SJ90</accession>
<feature type="domain" description="WIT1/2 N-terminal helical bundle" evidence="2">
    <location>
        <begin position="14"/>
        <end position="146"/>
    </location>
</feature>
<dbReference type="STRING" id="4232.A0A251SJ90"/>
<evidence type="ECO:0000313" key="3">
    <source>
        <dbReference type="EMBL" id="KAF5769783.1"/>
    </source>
</evidence>
<dbReference type="EMBL" id="MNCJ02000329">
    <property type="protein sequence ID" value="KAF5769783.1"/>
    <property type="molecule type" value="Genomic_DNA"/>
</dbReference>
<dbReference type="AlphaFoldDB" id="A0A251SJ90"/>
<dbReference type="EMBL" id="CM007903">
    <property type="protein sequence ID" value="OTF98651.1"/>
    <property type="molecule type" value="Genomic_DNA"/>
</dbReference>
<dbReference type="PANTHER" id="PTHR35705">
    <property type="entry name" value="WPP DOMAIN-INTERACTING TAIL-ANCHORED PROTEIN 1"/>
    <property type="match status" value="1"/>
</dbReference>
<sequence>MDAATNYGASSPPETTEEIITTFVMDIQCISEKLANLNSLSMCVEIKENDLEAFVSDTDSDLVIKTLEYALLSGFLDSEVNLLEAYISHLQMEKDNVIKSLFSRIHGGETLSGMVDMLHDSEKALELLLADVLEIKTRSANFEKNLIRLCGCEDYTESLNSIDQAELNEKMKMNMHTLESHRDVLRKLDKSLEREINLENRVSELTQMEETLTTRLRLSEQEVVYAKEEAETTFEKFYETDHTRELLTETCKVLISKINMLQFNLKGSIQRESQLKRDLLKLEERSTDESAYTEGILELISTIEDLRAQVMEAEYKRKELKDANEKVVSLEAELSDVKVKLQHAETCYKDIGEEKNVLLSTILGMDNVIEDLKNKVTQGKVQTKSMEDRYIFLSKSKSSLKKELKIVKGKVKSLEKSLHQMEETKNAFADNVNHCSNVILNLVKQTTLERERLRNQVSNIMQ</sequence>
<keyword evidence="1" id="KW-0175">Coiled coil</keyword>
<dbReference type="InParanoid" id="A0A251SJ90"/>
<dbReference type="OMA" id="TMHVATR"/>
<proteinExistence type="predicted"/>
<evidence type="ECO:0000313" key="5">
    <source>
        <dbReference type="Proteomes" id="UP000215914"/>
    </source>
</evidence>
<protein>
    <submittedName>
        <fullName evidence="3">WPP domain-interacting tail-anchored protein</fullName>
    </submittedName>
</protein>
<dbReference type="Gramene" id="mRNA:HanXRQr2_Chr14g0652231">
    <property type="protein sequence ID" value="CDS:HanXRQr2_Chr14g0652231.1"/>
    <property type="gene ID" value="HanXRQr2_Chr14g0652231"/>
</dbReference>
<evidence type="ECO:0000256" key="1">
    <source>
        <dbReference type="SAM" id="Coils"/>
    </source>
</evidence>
<gene>
    <name evidence="4" type="ORF">HannXRQ_Chr14g0447971</name>
    <name evidence="3" type="ORF">HanXRQr2_Chr14g0652231</name>
</gene>
<keyword evidence="5" id="KW-1185">Reference proteome</keyword>
<feature type="coiled-coil region" evidence="1">
    <location>
        <begin position="265"/>
        <end position="340"/>
    </location>
</feature>
<dbReference type="PANTHER" id="PTHR35705:SF1">
    <property type="entry name" value="WPP DOMAIN-INTERACTING TAIL-ANCHORED PROTEIN 1"/>
    <property type="match status" value="1"/>
</dbReference>
<name>A0A251SJ90_HELAN</name>
<organism evidence="4 5">
    <name type="scientific">Helianthus annuus</name>
    <name type="common">Common sunflower</name>
    <dbReference type="NCBI Taxonomy" id="4232"/>
    <lineage>
        <taxon>Eukaryota</taxon>
        <taxon>Viridiplantae</taxon>
        <taxon>Streptophyta</taxon>
        <taxon>Embryophyta</taxon>
        <taxon>Tracheophyta</taxon>
        <taxon>Spermatophyta</taxon>
        <taxon>Magnoliopsida</taxon>
        <taxon>eudicotyledons</taxon>
        <taxon>Gunneridae</taxon>
        <taxon>Pentapetalae</taxon>
        <taxon>asterids</taxon>
        <taxon>campanulids</taxon>
        <taxon>Asterales</taxon>
        <taxon>Asteraceae</taxon>
        <taxon>Asteroideae</taxon>
        <taxon>Heliantheae alliance</taxon>
        <taxon>Heliantheae</taxon>
        <taxon>Helianthus</taxon>
    </lineage>
</organism>
<evidence type="ECO:0000313" key="4">
    <source>
        <dbReference type="EMBL" id="OTF98651.1"/>
    </source>
</evidence>
<dbReference type="Proteomes" id="UP000215914">
    <property type="component" value="Chromosome 14"/>
</dbReference>
<evidence type="ECO:0000259" key="2">
    <source>
        <dbReference type="Pfam" id="PF26581"/>
    </source>
</evidence>
<reference evidence="4" key="2">
    <citation type="submission" date="2017-02" db="EMBL/GenBank/DDBJ databases">
        <title>Sunflower complete genome.</title>
        <authorList>
            <person name="Langlade N."/>
            <person name="Munos S."/>
        </authorList>
    </citation>
    <scope>NUCLEOTIDE SEQUENCE [LARGE SCALE GENOMIC DNA]</scope>
    <source>
        <tissue evidence="4">Leaves</tissue>
    </source>
</reference>
<dbReference type="InterPro" id="IPR058610">
    <property type="entry name" value="WIT1_2_N"/>
</dbReference>
<reference evidence="3" key="3">
    <citation type="submission" date="2020-06" db="EMBL/GenBank/DDBJ databases">
        <title>Helianthus annuus Genome sequencing and assembly Release 2.</title>
        <authorList>
            <person name="Gouzy J."/>
            <person name="Langlade N."/>
            <person name="Munos S."/>
        </authorList>
    </citation>
    <scope>NUCLEOTIDE SEQUENCE</scope>
    <source>
        <tissue evidence="3">Leaves</tissue>
    </source>
</reference>